<evidence type="ECO:0000313" key="7">
    <source>
        <dbReference type="EMBL" id="QIG42990.1"/>
    </source>
</evidence>
<dbReference type="Pfam" id="PF02656">
    <property type="entry name" value="DUF202"/>
    <property type="match status" value="1"/>
</dbReference>
<gene>
    <name evidence="7" type="ORF">G5V58_09650</name>
</gene>
<evidence type="ECO:0000256" key="3">
    <source>
        <dbReference type="ARBA" id="ARBA00022989"/>
    </source>
</evidence>
<feature type="domain" description="DUF202" evidence="6">
    <location>
        <begin position="21"/>
        <end position="70"/>
    </location>
</feature>
<sequence length="102" mass="10617">MTTPRDRPGTVPQQPEHLEDQVERTLLAWRRTALSILAAGLLIGHLTAQRTNPAALVVSLLGIGAVVGFVWLRHGVSTAASGLVLVLGVALLAVVVLVGVVA</sequence>
<organism evidence="7 8">
    <name type="scientific">Nocardioides anomalus</name>
    <dbReference type="NCBI Taxonomy" id="2712223"/>
    <lineage>
        <taxon>Bacteria</taxon>
        <taxon>Bacillati</taxon>
        <taxon>Actinomycetota</taxon>
        <taxon>Actinomycetes</taxon>
        <taxon>Propionibacteriales</taxon>
        <taxon>Nocardioidaceae</taxon>
        <taxon>Nocardioides</taxon>
    </lineage>
</organism>
<dbReference type="GO" id="GO:0012505">
    <property type="term" value="C:endomembrane system"/>
    <property type="evidence" value="ECO:0007669"/>
    <property type="project" value="UniProtKB-SubCell"/>
</dbReference>
<comment type="subcellular location">
    <subcellularLocation>
        <location evidence="1">Endomembrane system</location>
        <topology evidence="1">Multi-pass membrane protein</topology>
    </subcellularLocation>
</comment>
<keyword evidence="4 5" id="KW-0472">Membrane</keyword>
<evidence type="ECO:0000256" key="1">
    <source>
        <dbReference type="ARBA" id="ARBA00004127"/>
    </source>
</evidence>
<dbReference type="AlphaFoldDB" id="A0A6G6WD71"/>
<evidence type="ECO:0000256" key="2">
    <source>
        <dbReference type="ARBA" id="ARBA00022692"/>
    </source>
</evidence>
<feature type="transmembrane region" description="Helical" evidence="5">
    <location>
        <begin position="78"/>
        <end position="101"/>
    </location>
</feature>
<dbReference type="EMBL" id="CP049257">
    <property type="protein sequence ID" value="QIG42990.1"/>
    <property type="molecule type" value="Genomic_DNA"/>
</dbReference>
<feature type="transmembrane region" description="Helical" evidence="5">
    <location>
        <begin position="54"/>
        <end position="72"/>
    </location>
</feature>
<accession>A0A6G6WD71</accession>
<evidence type="ECO:0000256" key="5">
    <source>
        <dbReference type="SAM" id="Phobius"/>
    </source>
</evidence>
<keyword evidence="2 5" id="KW-0812">Transmembrane</keyword>
<dbReference type="InterPro" id="IPR003807">
    <property type="entry name" value="DUF202"/>
</dbReference>
<protein>
    <submittedName>
        <fullName evidence="7">DUF202 domain-containing protein</fullName>
    </submittedName>
</protein>
<keyword evidence="3 5" id="KW-1133">Transmembrane helix</keyword>
<proteinExistence type="predicted"/>
<dbReference type="KEGG" id="nano:G5V58_09650"/>
<dbReference type="Proteomes" id="UP000502996">
    <property type="component" value="Chromosome"/>
</dbReference>
<evidence type="ECO:0000313" key="8">
    <source>
        <dbReference type="Proteomes" id="UP000502996"/>
    </source>
</evidence>
<feature type="transmembrane region" description="Helical" evidence="5">
    <location>
        <begin position="28"/>
        <end position="47"/>
    </location>
</feature>
<reference evidence="7 8" key="1">
    <citation type="submission" date="2020-02" db="EMBL/GenBank/DDBJ databases">
        <title>Full genome sequence of Nocardioides sp. R-3366.</title>
        <authorList>
            <person name="Im W.-T."/>
        </authorList>
    </citation>
    <scope>NUCLEOTIDE SEQUENCE [LARGE SCALE GENOMIC DNA]</scope>
    <source>
        <strain evidence="7 8">R-3366</strain>
    </source>
</reference>
<evidence type="ECO:0000259" key="6">
    <source>
        <dbReference type="Pfam" id="PF02656"/>
    </source>
</evidence>
<name>A0A6G6WD71_9ACTN</name>
<dbReference type="RefSeq" id="WP_165231624.1">
    <property type="nucleotide sequence ID" value="NZ_CP049257.1"/>
</dbReference>
<keyword evidence="8" id="KW-1185">Reference proteome</keyword>
<evidence type="ECO:0000256" key="4">
    <source>
        <dbReference type="ARBA" id="ARBA00023136"/>
    </source>
</evidence>